<dbReference type="Proteomes" id="UP000245999">
    <property type="component" value="Chromosome"/>
</dbReference>
<organism evidence="1 2">
    <name type="scientific">Hymenobacter nivis</name>
    <dbReference type="NCBI Taxonomy" id="1850093"/>
    <lineage>
        <taxon>Bacteria</taxon>
        <taxon>Pseudomonadati</taxon>
        <taxon>Bacteroidota</taxon>
        <taxon>Cytophagia</taxon>
        <taxon>Cytophagales</taxon>
        <taxon>Hymenobacteraceae</taxon>
        <taxon>Hymenobacter</taxon>
    </lineage>
</organism>
<dbReference type="KEGG" id="hnv:DDQ68_01590"/>
<sequence length="62" mass="6987">MDLFHDLKSNRLVSLAKESGYQGLDTLEPPPQGWSQGVEVRRKEVPFGVKLFKLVATNCNIE</sequence>
<keyword evidence="2" id="KW-1185">Reference proteome</keyword>
<reference evidence="2" key="1">
    <citation type="submission" date="2018-04" db="EMBL/GenBank/DDBJ databases">
        <title>Complete genome of Antarctic heterotrophic bacterium Hymenobacter nivis.</title>
        <authorList>
            <person name="Terashima M."/>
        </authorList>
    </citation>
    <scope>NUCLEOTIDE SEQUENCE [LARGE SCALE GENOMIC DNA]</scope>
    <source>
        <strain evidence="2">NBRC 111535</strain>
    </source>
</reference>
<accession>A0A2Z3GQD4</accession>
<evidence type="ECO:0000313" key="1">
    <source>
        <dbReference type="EMBL" id="AWM31594.1"/>
    </source>
</evidence>
<evidence type="ECO:0000313" key="2">
    <source>
        <dbReference type="Proteomes" id="UP000245999"/>
    </source>
</evidence>
<gene>
    <name evidence="1" type="ORF">DDQ68_01590</name>
</gene>
<name>A0A2Z3GQD4_9BACT</name>
<protein>
    <submittedName>
        <fullName evidence="1">Uncharacterized protein</fullName>
    </submittedName>
</protein>
<dbReference type="EMBL" id="CP029145">
    <property type="protein sequence ID" value="AWM31594.1"/>
    <property type="molecule type" value="Genomic_DNA"/>
</dbReference>
<dbReference type="AlphaFoldDB" id="A0A2Z3GQD4"/>
<proteinExistence type="predicted"/>